<dbReference type="NCBIfam" id="NF037970">
    <property type="entry name" value="vanZ_1"/>
    <property type="match status" value="1"/>
</dbReference>
<dbReference type="InterPro" id="IPR016747">
    <property type="entry name" value="Phosphotransbutyrylase"/>
</dbReference>
<gene>
    <name evidence="3" type="ordered locus">BpOF4_06140</name>
</gene>
<proteinExistence type="predicted"/>
<organism evidence="3 4">
    <name type="scientific">Alkalihalophilus pseudofirmus (strain ATCC BAA-2126 / JCM 17055 / OF4)</name>
    <name type="common">Bacillus pseudofirmus</name>
    <dbReference type="NCBI Taxonomy" id="398511"/>
    <lineage>
        <taxon>Bacteria</taxon>
        <taxon>Bacillati</taxon>
        <taxon>Bacillota</taxon>
        <taxon>Bacilli</taxon>
        <taxon>Bacillales</taxon>
        <taxon>Bacillaceae</taxon>
        <taxon>Alkalihalophilus</taxon>
    </lineage>
</organism>
<dbReference type="PIRSF" id="PIRSF019083">
    <property type="entry name" value="UCP019083_VanZ"/>
    <property type="match status" value="1"/>
</dbReference>
<dbReference type="Proteomes" id="UP000001544">
    <property type="component" value="Chromosome"/>
</dbReference>
<keyword evidence="1" id="KW-0812">Transmembrane</keyword>
<dbReference type="eggNOG" id="COG5652">
    <property type="taxonomic scope" value="Bacteria"/>
</dbReference>
<keyword evidence="1" id="KW-1133">Transmembrane helix</keyword>
<dbReference type="AlphaFoldDB" id="D3FZP8"/>
<protein>
    <submittedName>
        <fullName evidence="3">VanZ family protein</fullName>
    </submittedName>
</protein>
<dbReference type="KEGG" id="bpf:BpOF4_06140"/>
<dbReference type="Pfam" id="PF04892">
    <property type="entry name" value="VanZ"/>
    <property type="match status" value="1"/>
</dbReference>
<name>D3FZP8_ALKPO</name>
<evidence type="ECO:0000313" key="4">
    <source>
        <dbReference type="Proteomes" id="UP000001544"/>
    </source>
</evidence>
<keyword evidence="4" id="KW-1185">Reference proteome</keyword>
<sequence>MKNRKVLLTTGLLVLWAGMIIFASSQPYEDQDLRPILEGVPLDWVENVFGFVNFTYSNSEISVAERGPAAFIEFFIRKGAHVVVFAVLGALLMRIAVSLNIRHIPAGITALMGVFIFACIDEYRHLMNPERTGLFEDVILDTVGGAIGIAIYLIIRKKRRNTT</sequence>
<reference evidence="3 4" key="1">
    <citation type="journal article" date="2011" name="Environ. Microbiol.">
        <title>Genome of alkaliphilic Bacillus pseudofirmus OF4 reveals adaptations that support the ability to grow in an external pH range from 7.5 to 11.4.</title>
        <authorList>
            <person name="Janto B."/>
            <person name="Ahmed A."/>
            <person name="Ito M."/>
            <person name="Liu J."/>
            <person name="Hicks D.B."/>
            <person name="Pagni S."/>
            <person name="Fackelmayer O.J."/>
            <person name="Smith T.A."/>
            <person name="Earl J."/>
            <person name="Elbourne L.D."/>
            <person name="Hassan K."/>
            <person name="Paulsen I.T."/>
            <person name="Kolsto A.B."/>
            <person name="Tourasse N.J."/>
            <person name="Ehrlich G.D."/>
            <person name="Boissy R."/>
            <person name="Ivey D.M."/>
            <person name="Li G."/>
            <person name="Xue Y."/>
            <person name="Ma Y."/>
            <person name="Hu F.Z."/>
            <person name="Krulwich T.A."/>
        </authorList>
    </citation>
    <scope>NUCLEOTIDE SEQUENCE [LARGE SCALE GENOMIC DNA]</scope>
    <source>
        <strain evidence="4">ATCC BAA-2126 / JCM 17055 / OF4</strain>
    </source>
</reference>
<feature type="transmembrane region" description="Helical" evidence="1">
    <location>
        <begin position="104"/>
        <end position="126"/>
    </location>
</feature>
<accession>D3FZP8</accession>
<evidence type="ECO:0000256" key="1">
    <source>
        <dbReference type="SAM" id="Phobius"/>
    </source>
</evidence>
<dbReference type="STRING" id="398511.BpOF4_06140"/>
<evidence type="ECO:0000259" key="2">
    <source>
        <dbReference type="Pfam" id="PF04892"/>
    </source>
</evidence>
<feature type="transmembrane region" description="Helical" evidence="1">
    <location>
        <begin position="138"/>
        <end position="155"/>
    </location>
</feature>
<keyword evidence="1" id="KW-0472">Membrane</keyword>
<dbReference type="RefSeq" id="WP_012960563.1">
    <property type="nucleotide sequence ID" value="NC_013791.2"/>
</dbReference>
<dbReference type="HOGENOM" id="CLU_096028_1_0_9"/>
<evidence type="ECO:0000313" key="3">
    <source>
        <dbReference type="EMBL" id="ADC49290.1"/>
    </source>
</evidence>
<dbReference type="EMBL" id="CP001878">
    <property type="protein sequence ID" value="ADC49290.1"/>
    <property type="molecule type" value="Genomic_DNA"/>
</dbReference>
<dbReference type="InterPro" id="IPR006976">
    <property type="entry name" value="VanZ-like"/>
</dbReference>
<feature type="domain" description="VanZ-like" evidence="2">
    <location>
        <begin position="12"/>
        <end position="155"/>
    </location>
</feature>
<feature type="transmembrane region" description="Helical" evidence="1">
    <location>
        <begin position="79"/>
        <end position="97"/>
    </location>
</feature>